<dbReference type="RefSeq" id="NP_001287374.1">
    <property type="nucleotide sequence ID" value="NM_001300445.1"/>
</dbReference>
<reference evidence="1 3" key="8">
    <citation type="journal article" date="2007" name="Science">
        <title>Sequence finishing and mapping of Drosophila melanogaster heterochromatin.</title>
        <authorList>
            <person name="Hoskins R.A."/>
            <person name="Carlson J.W."/>
            <person name="Kennedy C."/>
            <person name="Acevedo D."/>
            <person name="Evans-Holm M."/>
            <person name="Frise E."/>
            <person name="Wan K.H."/>
            <person name="Park S."/>
            <person name="Mendez-Lago M."/>
            <person name="Rossi F."/>
            <person name="Villasante A."/>
            <person name="Dimitri P."/>
            <person name="Karpen G.H."/>
            <person name="Celniker S.E."/>
        </authorList>
    </citation>
    <scope>NUCLEOTIDE SEQUENCE [LARGE SCALE GENOMIC DNA]</scope>
    <source>
        <strain evidence="3">Berkeley</strain>
    </source>
</reference>
<evidence type="ECO:0000313" key="1">
    <source>
        <dbReference type="EMBL" id="AHN57373.1"/>
    </source>
</evidence>
<reference evidence="1 3" key="10">
    <citation type="journal article" date="2015" name="G3 (Bethesda)">
        <title>Gene Model Annotations for Drosophila melanogaster: The Rule-Benders.</title>
        <authorList>
            <consortium name="FlyBase Consortium"/>
            <person name="Crosby M.A."/>
            <person name="Gramates L.S."/>
            <person name="Dos Santos G."/>
            <person name="Matthews B.B."/>
            <person name="St Pierre S.E."/>
            <person name="Zhou P."/>
            <person name="Schroeder A.J."/>
            <person name="Falls K."/>
            <person name="Emmert D.B."/>
            <person name="Russo S.M."/>
            <person name="Gelbart W.M."/>
            <person name="null"/>
        </authorList>
    </citation>
    <scope>NUCLEOTIDE SEQUENCE [LARGE SCALE GENOMIC DNA]</scope>
    <source>
        <strain evidence="3">Berkeley</strain>
    </source>
</reference>
<reference evidence="1 3" key="9">
    <citation type="journal article" date="2015" name="G3 (Bethesda)">
        <title>Gene Model Annotations for Drosophila melanogaster: Impact of High-Throughput Data.</title>
        <authorList>
            <consortium name="FlyBase Consortium"/>
            <person name="Matthews B.B."/>
            <person name="Dos Santos G."/>
            <person name="Crosby M.A."/>
            <person name="Emmert D.B."/>
            <person name="St Pierre S.E."/>
            <person name="Gramates L.S."/>
            <person name="Zhou P."/>
            <person name="Schroeder A.J."/>
            <person name="Falls K."/>
            <person name="Strelets V."/>
            <person name="Russo S.M."/>
            <person name="Gelbart W.M."/>
            <person name="null"/>
        </authorList>
    </citation>
    <scope>NUCLEOTIDE SEQUENCE [LARGE SCALE GENOMIC DNA]</scope>
    <source>
        <strain evidence="3">Berkeley</strain>
    </source>
</reference>
<organism evidence="1 3">
    <name type="scientific">Drosophila melanogaster</name>
    <name type="common">Fruit fly</name>
    <dbReference type="NCBI Taxonomy" id="7227"/>
    <lineage>
        <taxon>Eukaryota</taxon>
        <taxon>Metazoa</taxon>
        <taxon>Ecdysozoa</taxon>
        <taxon>Arthropoda</taxon>
        <taxon>Hexapoda</taxon>
        <taxon>Insecta</taxon>
        <taxon>Pterygota</taxon>
        <taxon>Neoptera</taxon>
        <taxon>Endopterygota</taxon>
        <taxon>Diptera</taxon>
        <taxon>Brachycera</taxon>
        <taxon>Muscomorpha</taxon>
        <taxon>Ephydroidea</taxon>
        <taxon>Drosophilidae</taxon>
        <taxon>Drosophila</taxon>
        <taxon>Sophophora</taxon>
    </lineage>
</organism>
<sequence>MPTIMFWSLISCNLKCSNVLPCVKNDAVNDVSGSCELDTESWKLDAES</sequence>
<accession>A0A0B4LH88</accession>
<reference evidence="1 3" key="6">
    <citation type="journal article" date="2005" name="PLoS Comput. Biol.">
        <title>Combined evidence annotation of transposable elements in genome sequences.</title>
        <authorList>
            <person name="Quesneville H."/>
            <person name="Bergman C.M."/>
            <person name="Andrieu O."/>
            <person name="Autard D."/>
            <person name="Nouaud D."/>
            <person name="Ashburner M."/>
            <person name="Anxolabehere D."/>
        </authorList>
    </citation>
    <scope>NUCLEOTIDE SEQUENCE [LARGE SCALE GENOMIC DNA]</scope>
    <source>
        <strain evidence="3">Berkeley</strain>
    </source>
</reference>
<reference evidence="1 3" key="3">
    <citation type="journal article" date="2002" name="Genome Biol.">
        <title>Annotation of the Drosophila melanogaster euchromatic genome: a systematic review.</title>
        <authorList>
            <person name="Misra S."/>
            <person name="Crosby M.A."/>
            <person name="Mungall C.J."/>
            <person name="Matthews B.B."/>
            <person name="Campbell K.S."/>
            <person name="Hradecky P."/>
            <person name="Huang Y."/>
            <person name="Kaminker J.S."/>
            <person name="Millburn G.H."/>
            <person name="Prochnik S.E."/>
            <person name="Smith C.D."/>
            <person name="Tupy J.L."/>
            <person name="Whitfied E.J."/>
            <person name="Bayraktaroglu L."/>
            <person name="Berman B.P."/>
            <person name="Bettencourt B.R."/>
            <person name="Celniker S.E."/>
            <person name="de Grey A.D."/>
            <person name="Drysdale R.A."/>
            <person name="Harris N.L."/>
            <person name="Richter J."/>
            <person name="Russo S."/>
            <person name="Schroeder A.J."/>
            <person name="Shu S.Q."/>
            <person name="Stapleton M."/>
            <person name="Yamada C."/>
            <person name="Ashburner M."/>
            <person name="Gelbart W.M."/>
            <person name="Rubin G.M."/>
            <person name="Lewis S.E."/>
        </authorList>
    </citation>
    <scope>GENOME REANNOTATION</scope>
    <source>
        <strain evidence="3">Berkeley</strain>
    </source>
</reference>
<reference evidence="1 3" key="1">
    <citation type="journal article" date="2000" name="Science">
        <title>The genome sequence of Drosophila melanogaster.</title>
        <authorList>
            <person name="Adams M.D."/>
            <person name="Celniker S.E."/>
            <person name="Holt R.A."/>
            <person name="Evans C.A."/>
            <person name="Gocayne J.D."/>
            <person name="Amanatides P.G."/>
            <person name="Scherer S.E."/>
            <person name="Li P.W."/>
            <person name="Hoskins R.A."/>
            <person name="Galle R.F."/>
            <person name="George R.A."/>
            <person name="Lewis S.E."/>
            <person name="Richards S."/>
            <person name="Ashburner M."/>
            <person name="Henderson S.N."/>
            <person name="Sutton G.G."/>
            <person name="Wortman J.R."/>
            <person name="Yandell M.D."/>
            <person name="Zhang Q."/>
            <person name="Chen L.X."/>
            <person name="Brandon R.C."/>
            <person name="Rogers Y.H."/>
            <person name="Blazej R.G."/>
            <person name="Champe M."/>
            <person name="Pfeiffer B.D."/>
            <person name="Wan K.H."/>
            <person name="Doyle C."/>
            <person name="Baxter E.G."/>
            <person name="Helt G."/>
            <person name="Nelson C.R."/>
            <person name="Gabor G.L."/>
            <person name="Abril J.F."/>
            <person name="Agbayani A."/>
            <person name="An H.J."/>
            <person name="Andrews-Pfannkoch C."/>
            <person name="Baldwin D."/>
            <person name="Ballew R.M."/>
            <person name="Basu A."/>
            <person name="Baxendale J."/>
            <person name="Bayraktaroglu L."/>
            <person name="Beasley E.M."/>
            <person name="Beeson K.Y."/>
            <person name="Benos P.V."/>
            <person name="Berman B.P."/>
            <person name="Bhandari D."/>
            <person name="Bolshakov S."/>
            <person name="Borkova D."/>
            <person name="Botchan M.R."/>
            <person name="Bouck J."/>
            <person name="Brokstein P."/>
            <person name="Brottier P."/>
            <person name="Burtis K.C."/>
            <person name="Busam D.A."/>
            <person name="Butler H."/>
            <person name="Cadieu E."/>
            <person name="Center A."/>
            <person name="Chandra I."/>
            <person name="Cherry J.M."/>
            <person name="Cawley S."/>
            <person name="Dahlke C."/>
            <person name="Davenport L.B."/>
            <person name="Davies P."/>
            <person name="de Pablos B."/>
            <person name="Delcher A."/>
            <person name="Deng Z."/>
            <person name="Mays A.D."/>
            <person name="Dew I."/>
            <person name="Dietz S.M."/>
            <person name="Dodson K."/>
            <person name="Doup L.E."/>
            <person name="Downes M."/>
            <person name="Dugan-Rocha S."/>
            <person name="Dunkov B.C."/>
            <person name="Dunn P."/>
            <person name="Durbin K.J."/>
            <person name="Evangelista C.C."/>
            <person name="Ferraz C."/>
            <person name="Ferriera S."/>
            <person name="Fleischmann W."/>
            <person name="Fosler C."/>
            <person name="Gabrielian A.E."/>
            <person name="Garg N.S."/>
            <person name="Gelbart W.M."/>
            <person name="Glasser K."/>
            <person name="Glodek A."/>
            <person name="Gong F."/>
            <person name="Gorrell J.H."/>
            <person name="Gu Z."/>
            <person name="Guan P."/>
            <person name="Harris M."/>
            <person name="Harris N.L."/>
            <person name="Harvey D."/>
            <person name="Heiman T.J."/>
            <person name="Hernandez J.R."/>
            <person name="Houck J."/>
            <person name="Hostin D."/>
            <person name="Houston K.A."/>
            <person name="Howland T.J."/>
            <person name="Wei M.H."/>
            <person name="Ibegwam C."/>
            <person name="Jalali M."/>
            <person name="Kalush F."/>
            <person name="Karpen G.H."/>
            <person name="Ke Z."/>
            <person name="Kennison J.A."/>
            <person name="Ketchum K.A."/>
            <person name="Kimmel B.E."/>
            <person name="Kodira C.D."/>
            <person name="Kraft C."/>
            <person name="Kravitz S."/>
            <person name="Kulp D."/>
            <person name="Lai Z."/>
            <person name="Lasko P."/>
            <person name="Lei Y."/>
            <person name="Levitsky A.A."/>
            <person name="Li J."/>
            <person name="Li Z."/>
            <person name="Liang Y."/>
            <person name="Lin X."/>
            <person name="Liu X."/>
            <person name="Mattei B."/>
            <person name="McIntosh T.C."/>
            <person name="McLeod M.P."/>
            <person name="McPherson D."/>
            <person name="Merkulov G."/>
            <person name="Milshina N.V."/>
            <person name="Mobarry C."/>
            <person name="Morris J."/>
            <person name="Moshrefi A."/>
            <person name="Mount S.M."/>
            <person name="Moy M."/>
            <person name="Murphy B."/>
            <person name="Murphy L."/>
            <person name="Muzny D.M."/>
            <person name="Nelson D.L."/>
            <person name="Nelson D.R."/>
            <person name="Nelson K.A."/>
            <person name="Nixon K."/>
            <person name="Nusskern D.R."/>
            <person name="Pacleb J.M."/>
            <person name="Palazzolo M."/>
            <person name="Pittman G.S."/>
            <person name="Pan S."/>
            <person name="Pollard J."/>
            <person name="Puri V."/>
            <person name="Reese M.G."/>
            <person name="Reinert K."/>
            <person name="Remington K."/>
            <person name="Saunders R.D."/>
            <person name="Scheeler F."/>
            <person name="Shen H."/>
            <person name="Shue B.C."/>
            <person name="Siden-Kiamos I."/>
            <person name="Simpson M."/>
            <person name="Skupski M.P."/>
            <person name="Smith T."/>
            <person name="Spier E."/>
            <person name="Spradling A.C."/>
            <person name="Stapleton M."/>
            <person name="Strong R."/>
            <person name="Sun E."/>
            <person name="Svirskas R."/>
            <person name="Tector C."/>
            <person name="Turner R."/>
            <person name="Venter E."/>
            <person name="Wang A.H."/>
            <person name="Wang X."/>
            <person name="Wang Z.Y."/>
            <person name="Wassarman D.A."/>
            <person name="Weinstock G.M."/>
            <person name="Weissenbach J."/>
            <person name="Williams S.M."/>
            <person name="WoodageT"/>
            <person name="Worley K.C."/>
            <person name="Wu D."/>
            <person name="Yang S."/>
            <person name="Yao Q.A."/>
            <person name="Ye J."/>
            <person name="Yeh R.F."/>
            <person name="Zaveri J.S."/>
            <person name="Zhan M."/>
            <person name="Zhang G."/>
            <person name="Zhao Q."/>
            <person name="Zheng L."/>
            <person name="Zheng X.H."/>
            <person name="Zhong F.N."/>
            <person name="Zhong W."/>
            <person name="Zhou X."/>
            <person name="Zhu S."/>
            <person name="Zhu X."/>
            <person name="Smith H.O."/>
            <person name="Gibbs R.A."/>
            <person name="Myers E.W."/>
            <person name="Rubin G.M."/>
            <person name="Venter J.C."/>
        </authorList>
    </citation>
    <scope>NUCLEOTIDE SEQUENCE [LARGE SCALE GENOMIC DNA]</scope>
    <source>
        <strain evidence="3">Berkeley</strain>
    </source>
</reference>
<dbReference type="KEGG" id="dme:Dmel_CG44257"/>
<keyword evidence="3" id="KW-1185">Reference proteome</keyword>
<gene>
    <name evidence="1" type="primary">Dmel\CG44257</name>
    <name evidence="1" type="synonym">FBgn0265197</name>
    <name evidence="1 2" type="ORF">CG44257</name>
    <name evidence="1" type="ORF">Dmel_CG44257</name>
</gene>
<dbReference type="OrthoDB" id="7808167at2759"/>
<dbReference type="EMBL" id="AE014297">
    <property type="protein sequence ID" value="AHN57373.1"/>
    <property type="molecule type" value="Genomic_DNA"/>
</dbReference>
<dbReference type="InParanoid" id="A0A0B4LH88"/>
<dbReference type="Proteomes" id="UP000000803">
    <property type="component" value="Chromosome 3R"/>
</dbReference>
<reference evidence="1 3" key="2">
    <citation type="journal article" date="2002" name="Genome Biol.">
        <title>Finishing a whole-genome shotgun: release 3 of the Drosophila melanogaster euchromatic genome sequence.</title>
        <authorList>
            <person name="Celniker S.E."/>
            <person name="Wheeler D.A."/>
            <person name="Kronmiller B."/>
            <person name="Carlson J.W."/>
            <person name="Halpern A."/>
            <person name="Patel S."/>
            <person name="Adams M."/>
            <person name="Champe M."/>
            <person name="Dugan S.P."/>
            <person name="Frise E."/>
            <person name="Hodgson A."/>
            <person name="George R.A."/>
            <person name="Hoskins R.A."/>
            <person name="Laverty T."/>
            <person name="Muzny D.M."/>
            <person name="Nelson C.R."/>
            <person name="Pacleb J.M."/>
            <person name="Park S."/>
            <person name="Pfeiffer B.D."/>
            <person name="Richards S."/>
            <person name="Sodergren E.J."/>
            <person name="Svirskas R."/>
            <person name="Tabor P.E."/>
            <person name="Wan K."/>
            <person name="Stapleton M."/>
            <person name="Sutton G.G."/>
            <person name="Venter C."/>
            <person name="Weinstock G."/>
            <person name="Scherer S.E."/>
            <person name="Myers E.W."/>
            <person name="Gibbs R.A."/>
            <person name="Rubin G.M."/>
        </authorList>
    </citation>
    <scope>NUCLEOTIDE SEQUENCE [LARGE SCALE GENOMIC DNA]</scope>
    <source>
        <strain evidence="3">Berkeley</strain>
    </source>
</reference>
<protein>
    <submittedName>
        <fullName evidence="1">Uncharacterized protein</fullName>
    </submittedName>
</protein>
<dbReference type="Bgee" id="FBgn0265197">
    <property type="expression patterns" value="Expressed in medullary tangential neuron Mt3 (Drosophila) in brain and 1 other cell type or tissue"/>
</dbReference>
<evidence type="ECO:0000313" key="3">
    <source>
        <dbReference type="Proteomes" id="UP000000803"/>
    </source>
</evidence>
<dbReference type="VEuPathDB" id="VectorBase:FBgn0265197"/>
<dbReference type="FlyBase" id="FBgn0265197">
    <property type="gene designation" value="CG44257"/>
</dbReference>
<reference evidence="1 3" key="5">
    <citation type="journal article" date="2002" name="Genome Biol.">
        <title>Heterochromatic sequences in a Drosophila whole-genome shotgun assembly.</title>
        <authorList>
            <person name="Hoskins R.A."/>
            <person name="Smith C.D."/>
            <person name="Carlson J.W."/>
            <person name="Carvalho A.B."/>
            <person name="Halpern A."/>
            <person name="Kaminker J.S."/>
            <person name="Kennedy C."/>
            <person name="Mungall C.J."/>
            <person name="Sullivan B.A."/>
            <person name="Sutton G.G."/>
            <person name="Yasuhara J.C."/>
            <person name="Wakimoto B.T."/>
            <person name="Myers E.W."/>
            <person name="Celniker S.E."/>
            <person name="Rubin G.M."/>
            <person name="Karpen G.H."/>
        </authorList>
    </citation>
    <scope>NUCLEOTIDE SEQUENCE [LARGE SCALE GENOMIC DNA]</scope>
    <source>
        <strain evidence="3">Berkeley</strain>
    </source>
</reference>
<dbReference type="AlphaFoldDB" id="A0A0B4LH88"/>
<dbReference type="GeneID" id="19835885"/>
<proteinExistence type="predicted"/>
<reference evidence="1 3" key="4">
    <citation type="journal article" date="2002" name="Genome Biol.">
        <title>The transposable elements of the Drosophila melanogaster euchromatin: a genomics perspective.</title>
        <authorList>
            <person name="Kaminker J.S."/>
            <person name="Bergman C.M."/>
            <person name="Kronmiller B."/>
            <person name="Carlson J."/>
            <person name="Svirskas R."/>
            <person name="Patel S."/>
            <person name="Frise E."/>
            <person name="Wheeler D.A."/>
            <person name="Lewis S.E."/>
            <person name="Rubin G.M."/>
            <person name="Ashburner M."/>
            <person name="Celniker S.E."/>
        </authorList>
    </citation>
    <scope>NUCLEOTIDE SEQUENCE [LARGE SCALE GENOMIC DNA]</scope>
    <source>
        <strain evidence="3">Berkeley</strain>
    </source>
</reference>
<reference evidence="1 3" key="11">
    <citation type="journal article" date="2015" name="Genome Res.">
        <title>The Release 6 reference sequence of the Drosophila melanogaster genome.</title>
        <authorList>
            <person name="Hoskins R.A."/>
            <person name="Carlson J.W."/>
            <person name="Wan K.H."/>
            <person name="Park S."/>
            <person name="Mendez I."/>
            <person name="Galle S.E."/>
            <person name="Booth B.W."/>
            <person name="Pfeiffer B.D."/>
            <person name="George R.A."/>
            <person name="Svirskas R."/>
            <person name="Krzywinski M."/>
            <person name="Schein J."/>
            <person name="Accardo M.C."/>
            <person name="Damia E."/>
            <person name="Messina G."/>
            <person name="Mendez-Lago M."/>
            <person name="de Pablos B."/>
            <person name="Demakova O.V."/>
            <person name="Andreyeva E.N."/>
            <person name="Boldyreva L.V."/>
            <person name="Marra M."/>
            <person name="Carvalho A.B."/>
            <person name="Dimitri P."/>
            <person name="Villasante A."/>
            <person name="Zhimulev I.F."/>
            <person name="Rubin G.M."/>
            <person name="Karpen G.H."/>
            <person name="Celniker S.E."/>
        </authorList>
    </citation>
    <scope>NUCLEOTIDE SEQUENCE [LARGE SCALE GENOMIC DNA]</scope>
    <source>
        <strain evidence="3">Berkeley</strain>
    </source>
</reference>
<dbReference type="AGR" id="FB:FBgn0265197"/>
<dbReference type="BioGRID-ORCS" id="19835885">
    <property type="hits" value="0 hits in 1 CRISPR screen"/>
</dbReference>
<reference evidence="1 3" key="7">
    <citation type="journal article" date="2007" name="Science">
        <title>The Release 5.1 annotation of Drosophila melanogaster heterochromatin.</title>
        <authorList>
            <person name="Smith C.D."/>
            <person name="Shu S."/>
            <person name="Mungall C.J."/>
            <person name="Karpen G.H."/>
        </authorList>
    </citation>
    <scope>NUCLEOTIDE SEQUENCE [LARGE SCALE GENOMIC DNA]</scope>
    <source>
        <strain evidence="3">Berkeley</strain>
    </source>
</reference>
<name>A0A0B4LH88_DROME</name>
<evidence type="ECO:0000313" key="2">
    <source>
        <dbReference type="FlyBase" id="FBgn0265197"/>
    </source>
</evidence>